<dbReference type="GO" id="GO:0008999">
    <property type="term" value="F:protein-N-terminal-alanine acetyltransferase activity"/>
    <property type="evidence" value="ECO:0007669"/>
    <property type="project" value="TreeGrafter"/>
</dbReference>
<dbReference type="GO" id="GO:1990189">
    <property type="term" value="F:protein N-terminal-serine acetyltransferase activity"/>
    <property type="evidence" value="ECO:0007669"/>
    <property type="project" value="TreeGrafter"/>
</dbReference>
<dbReference type="InterPro" id="IPR051908">
    <property type="entry name" value="Ribosomal_N-acetyltransferase"/>
</dbReference>
<dbReference type="PANTHER" id="PTHR43441:SF2">
    <property type="entry name" value="FAMILY ACETYLTRANSFERASE, PUTATIVE (AFU_ORTHOLOGUE AFUA_7G00850)-RELATED"/>
    <property type="match status" value="1"/>
</dbReference>
<dbReference type="InterPro" id="IPR016181">
    <property type="entry name" value="Acyl_CoA_acyltransferase"/>
</dbReference>
<dbReference type="Proteomes" id="UP000054870">
    <property type="component" value="Unassembled WGS sequence"/>
</dbReference>
<protein>
    <submittedName>
        <fullName evidence="3">N-acetyltransferase GCN5</fullName>
    </submittedName>
</protein>
<sequence length="241" mass="27522">MTSMTKTNEYQQPIGEPVSEWKARERPARIGIDGKHCRLEPVDVERHAADLFEAYGKASDGSDWTYLFVGPFTEFDAFRDYLTKAAASTDPLHYTVIDSTSGRAVGTLALMRIEPAHGVIEVGSVTFSPLLKQTRISTEAQYLLMRYAFDDLGYRRYEWKCDSLNAPSRKTALRLGFEFEGIFRQAIVYKGRNRDTAWYAIIDRDWPRIRSAFERWLADDNFDANGKQRASLAQLRDAIGN</sequence>
<feature type="domain" description="N-acetyltransferase" evidence="2">
    <location>
        <begin position="49"/>
        <end position="195"/>
    </location>
</feature>
<dbReference type="EMBL" id="FCOF02000019">
    <property type="protein sequence ID" value="SAK73834.1"/>
    <property type="molecule type" value="Genomic_DNA"/>
</dbReference>
<name>A0A158BUR9_9BURK</name>
<evidence type="ECO:0000313" key="4">
    <source>
        <dbReference type="Proteomes" id="UP000054870"/>
    </source>
</evidence>
<accession>A0A158BUR9</accession>
<keyword evidence="4" id="KW-1185">Reference proteome</keyword>
<dbReference type="InterPro" id="IPR000182">
    <property type="entry name" value="GNAT_dom"/>
</dbReference>
<dbReference type="PANTHER" id="PTHR43441">
    <property type="entry name" value="RIBOSOMAL-PROTEIN-SERINE ACETYLTRANSFERASE"/>
    <property type="match status" value="1"/>
</dbReference>
<dbReference type="SUPFAM" id="SSF55729">
    <property type="entry name" value="Acyl-CoA N-acyltransferases (Nat)"/>
    <property type="match status" value="1"/>
</dbReference>
<comment type="caution">
    <text evidence="3">The sequence shown here is derived from an EMBL/GenBank/DDBJ whole genome shotgun (WGS) entry which is preliminary data.</text>
</comment>
<feature type="region of interest" description="Disordered" evidence="1">
    <location>
        <begin position="1"/>
        <end position="22"/>
    </location>
</feature>
<organism evidence="3 4">
    <name type="scientific">Caballeronia catudaia</name>
    <dbReference type="NCBI Taxonomy" id="1777136"/>
    <lineage>
        <taxon>Bacteria</taxon>
        <taxon>Pseudomonadati</taxon>
        <taxon>Pseudomonadota</taxon>
        <taxon>Betaproteobacteria</taxon>
        <taxon>Burkholderiales</taxon>
        <taxon>Burkholderiaceae</taxon>
        <taxon>Caballeronia</taxon>
    </lineage>
</organism>
<dbReference type="AlphaFoldDB" id="A0A158BUR9"/>
<reference evidence="3" key="1">
    <citation type="submission" date="2016-01" db="EMBL/GenBank/DDBJ databases">
        <authorList>
            <person name="Peeters C."/>
        </authorList>
    </citation>
    <scope>NUCLEOTIDE SEQUENCE [LARGE SCALE GENOMIC DNA]</scope>
    <source>
        <strain evidence="3">LMG 29318</strain>
    </source>
</reference>
<proteinExistence type="predicted"/>
<dbReference type="PROSITE" id="PS51186">
    <property type="entry name" value="GNAT"/>
    <property type="match status" value="1"/>
</dbReference>
<gene>
    <name evidence="3" type="ORF">AWB75_04071</name>
</gene>
<evidence type="ECO:0000256" key="1">
    <source>
        <dbReference type="SAM" id="MobiDB-lite"/>
    </source>
</evidence>
<dbReference type="Pfam" id="PF13302">
    <property type="entry name" value="Acetyltransf_3"/>
    <property type="match status" value="1"/>
</dbReference>
<dbReference type="FunFam" id="3.40.630.30:FF:000047">
    <property type="entry name" value="Acetyltransferase, GNAT family"/>
    <property type="match status" value="1"/>
</dbReference>
<evidence type="ECO:0000313" key="3">
    <source>
        <dbReference type="EMBL" id="SAK73834.1"/>
    </source>
</evidence>
<feature type="compositionally biased region" description="Polar residues" evidence="1">
    <location>
        <begin position="1"/>
        <end position="11"/>
    </location>
</feature>
<evidence type="ECO:0000259" key="2">
    <source>
        <dbReference type="PROSITE" id="PS51186"/>
    </source>
</evidence>
<dbReference type="Gene3D" id="3.40.630.30">
    <property type="match status" value="1"/>
</dbReference>